<protein>
    <submittedName>
        <fullName evidence="2">TIGR02206 family membrane protein</fullName>
    </submittedName>
</protein>
<dbReference type="InterPro" id="IPR011737">
    <property type="entry name" value="CHP02206_TP0381"/>
</dbReference>
<gene>
    <name evidence="2" type="ORF">K0U00_29850</name>
</gene>
<keyword evidence="1" id="KW-0812">Transmembrane</keyword>
<feature type="transmembrane region" description="Helical" evidence="1">
    <location>
        <begin position="81"/>
        <end position="98"/>
    </location>
</feature>
<keyword evidence="1" id="KW-0472">Membrane</keyword>
<keyword evidence="1" id="KW-1133">Transmembrane helix</keyword>
<evidence type="ECO:0000313" key="3">
    <source>
        <dbReference type="Proteomes" id="UP001519887"/>
    </source>
</evidence>
<evidence type="ECO:0000256" key="1">
    <source>
        <dbReference type="SAM" id="Phobius"/>
    </source>
</evidence>
<dbReference type="Pfam" id="PF14808">
    <property type="entry name" value="TMEM164"/>
    <property type="match status" value="1"/>
</dbReference>
<reference evidence="2 3" key="1">
    <citation type="submission" date="2021-07" db="EMBL/GenBank/DDBJ databases">
        <title>Paenibacillus radiodurans sp. nov., isolated from the southeastern edge of Tengger Desert.</title>
        <authorList>
            <person name="Zhang G."/>
        </authorList>
    </citation>
    <scope>NUCLEOTIDE SEQUENCE [LARGE SCALE GENOMIC DNA]</scope>
    <source>
        <strain evidence="2 3">CCM 7311</strain>
    </source>
</reference>
<feature type="transmembrane region" description="Helical" evidence="1">
    <location>
        <begin position="210"/>
        <end position="233"/>
    </location>
</feature>
<proteinExistence type="predicted"/>
<sequence>MDRFLDVKQAAAFTAYSPPHLFALLIFGLAVILLYLFRGWLQKGSRNRNGRYFLAAVLVICEASLNIWYTAESVYQVKSSLPLELCSITLYLCILMLLTRSRMLFQIAYFTGIGGAIQALLTPALDYGYPHFRFIEFFTAHIAIILAVLYMVWVERFRPTLKSIGLTMIVLNALLVVVLFVNAATGGNYMFLSRKPDSASLLDFLGPYPWYLLSLEGVALVLFLILYLPFVAIPSHGRKRRVQSSSEK</sequence>
<feature type="transmembrane region" description="Helical" evidence="1">
    <location>
        <begin position="20"/>
        <end position="40"/>
    </location>
</feature>
<feature type="transmembrane region" description="Helical" evidence="1">
    <location>
        <begin position="107"/>
        <end position="125"/>
    </location>
</feature>
<feature type="transmembrane region" description="Helical" evidence="1">
    <location>
        <begin position="131"/>
        <end position="153"/>
    </location>
</feature>
<dbReference type="NCBIfam" id="TIGR02206">
    <property type="entry name" value="intg_mem_TP0381"/>
    <property type="match status" value="1"/>
</dbReference>
<feature type="transmembrane region" description="Helical" evidence="1">
    <location>
        <begin position="165"/>
        <end position="190"/>
    </location>
</feature>
<dbReference type="RefSeq" id="WP_210039777.1">
    <property type="nucleotide sequence ID" value="NZ_JBHLVU010000008.1"/>
</dbReference>
<dbReference type="EMBL" id="JAHZIK010001127">
    <property type="protein sequence ID" value="MBW7458250.1"/>
    <property type="molecule type" value="Genomic_DNA"/>
</dbReference>
<dbReference type="Proteomes" id="UP001519887">
    <property type="component" value="Unassembled WGS sequence"/>
</dbReference>
<name>A0ABS7CBE5_9BACL</name>
<comment type="caution">
    <text evidence="2">The sequence shown here is derived from an EMBL/GenBank/DDBJ whole genome shotgun (WGS) entry which is preliminary data.</text>
</comment>
<feature type="transmembrane region" description="Helical" evidence="1">
    <location>
        <begin position="52"/>
        <end position="69"/>
    </location>
</feature>
<accession>A0ABS7CBE5</accession>
<organism evidence="2 3">
    <name type="scientific">Paenibacillus sepulcri</name>
    <dbReference type="NCBI Taxonomy" id="359917"/>
    <lineage>
        <taxon>Bacteria</taxon>
        <taxon>Bacillati</taxon>
        <taxon>Bacillota</taxon>
        <taxon>Bacilli</taxon>
        <taxon>Bacillales</taxon>
        <taxon>Paenibacillaceae</taxon>
        <taxon>Paenibacillus</taxon>
    </lineage>
</organism>
<keyword evidence="3" id="KW-1185">Reference proteome</keyword>
<evidence type="ECO:0000313" key="2">
    <source>
        <dbReference type="EMBL" id="MBW7458250.1"/>
    </source>
</evidence>